<accession>A0ABS4FYT8</accession>
<comment type="caution">
    <text evidence="2">The sequence shown here is derived from an EMBL/GenBank/DDBJ whole genome shotgun (WGS) entry which is preliminary data.</text>
</comment>
<gene>
    <name evidence="2" type="ORF">J2Z32_004437</name>
</gene>
<dbReference type="RefSeq" id="WP_210091332.1">
    <property type="nucleotide sequence ID" value="NZ_JAGGKG010000034.1"/>
</dbReference>
<name>A0ABS4FYT8_9BACL</name>
<evidence type="ECO:0000256" key="1">
    <source>
        <dbReference type="SAM" id="MobiDB-lite"/>
    </source>
</evidence>
<organism evidence="2 3">
    <name type="scientific">Paenibacillus turicensis</name>
    <dbReference type="NCBI Taxonomy" id="160487"/>
    <lineage>
        <taxon>Bacteria</taxon>
        <taxon>Bacillati</taxon>
        <taxon>Bacillota</taxon>
        <taxon>Bacilli</taxon>
        <taxon>Bacillales</taxon>
        <taxon>Paenibacillaceae</taxon>
        <taxon>Paenibacillus</taxon>
    </lineage>
</organism>
<dbReference type="EMBL" id="JAGGKG010000034">
    <property type="protein sequence ID" value="MBP1907756.1"/>
    <property type="molecule type" value="Genomic_DNA"/>
</dbReference>
<evidence type="ECO:0000313" key="3">
    <source>
        <dbReference type="Proteomes" id="UP001519272"/>
    </source>
</evidence>
<feature type="compositionally biased region" description="Low complexity" evidence="1">
    <location>
        <begin position="104"/>
        <end position="113"/>
    </location>
</feature>
<sequence length="113" mass="12682">MSREQSFLKMLEATANIQWNISMILEAKAVEAEKLRNWVLNHVVEESFADHEKQLSHPLDVHEQLIEVIEGLTKLQSGFSSNLKTILPEEDDGEDGGGFGDMFGGMDYEGSDK</sequence>
<keyword evidence="3" id="KW-1185">Reference proteome</keyword>
<dbReference type="Proteomes" id="UP001519272">
    <property type="component" value="Unassembled WGS sequence"/>
</dbReference>
<dbReference type="Pfam" id="PF26595">
    <property type="entry name" value="A_ENA"/>
    <property type="match status" value="1"/>
</dbReference>
<evidence type="ECO:0008006" key="4">
    <source>
        <dbReference type="Google" id="ProtNLM"/>
    </source>
</evidence>
<protein>
    <recommendedName>
        <fullName evidence="4">Restriction endonuclease subunit S</fullName>
    </recommendedName>
</protein>
<proteinExistence type="predicted"/>
<reference evidence="2 3" key="1">
    <citation type="submission" date="2021-03" db="EMBL/GenBank/DDBJ databases">
        <title>Genomic Encyclopedia of Type Strains, Phase IV (KMG-IV): sequencing the most valuable type-strain genomes for metagenomic binning, comparative biology and taxonomic classification.</title>
        <authorList>
            <person name="Goeker M."/>
        </authorList>
    </citation>
    <scope>NUCLEOTIDE SEQUENCE [LARGE SCALE GENOMIC DNA]</scope>
    <source>
        <strain evidence="2 3">DSM 14349</strain>
    </source>
</reference>
<evidence type="ECO:0000313" key="2">
    <source>
        <dbReference type="EMBL" id="MBP1907756.1"/>
    </source>
</evidence>
<dbReference type="InterPro" id="IPR058705">
    <property type="entry name" value="A_ENA"/>
</dbReference>
<feature type="region of interest" description="Disordered" evidence="1">
    <location>
        <begin position="85"/>
        <end position="113"/>
    </location>
</feature>